<dbReference type="InterPro" id="IPR007433">
    <property type="entry name" value="DUF481"/>
</dbReference>
<proteinExistence type="predicted"/>
<dbReference type="AlphaFoldDB" id="A0A2W7SCT6"/>
<reference evidence="1 2" key="1">
    <citation type="submission" date="2018-06" db="EMBL/GenBank/DDBJ databases">
        <title>Genomic Encyclopedia of Archaeal and Bacterial Type Strains, Phase II (KMG-II): from individual species to whole genera.</title>
        <authorList>
            <person name="Goeker M."/>
        </authorList>
    </citation>
    <scope>NUCLEOTIDE SEQUENCE [LARGE SCALE GENOMIC DNA]</scope>
    <source>
        <strain evidence="1 2">DSM 19830</strain>
    </source>
</reference>
<name>A0A2W7SCT6_9BACT</name>
<protein>
    <submittedName>
        <fullName evidence="1">Uncharacterized protein DUF481</fullName>
    </submittedName>
</protein>
<evidence type="ECO:0000313" key="2">
    <source>
        <dbReference type="Proteomes" id="UP000248882"/>
    </source>
</evidence>
<gene>
    <name evidence="1" type="ORF">LV85_03686</name>
</gene>
<dbReference type="EMBL" id="QKZT01000020">
    <property type="protein sequence ID" value="PZX48442.1"/>
    <property type="molecule type" value="Genomic_DNA"/>
</dbReference>
<sequence length="331" mass="38355">MGMGFCTNVSAQDTLYTKYGDVLIGKIEKITFEKLYFKTAYRSSAVDIKLNEIVNVTSSEDFLLNDIRNKNWKGSLVLDSLSNNLIGIKTPDTVYFFEPKEIFELTKDQKKKFKDKFKLGIDAGYTRAKSNSSLSLSLGLTASYRTRRWDTGLEYKDYGAIVDLTVIGRTSLAYNLSYILPKEWFFNGKILLYSSTEQSLDLRRNFTLGLGKNLIYRRAQHLSVTTGLVSNYENYSTSPDDFNSTEGMFNLNFNGRVIEHLELTSDWTFFKSFNDRERYRNSISLDIRYIFLHHFNIGIHYVLNTDSKPPVETAKRDYVFEMKLGWTLQKR</sequence>
<keyword evidence="2" id="KW-1185">Reference proteome</keyword>
<dbReference type="Proteomes" id="UP000248882">
    <property type="component" value="Unassembled WGS sequence"/>
</dbReference>
<accession>A0A2W7SCT6</accession>
<evidence type="ECO:0000313" key="1">
    <source>
        <dbReference type="EMBL" id="PZX48442.1"/>
    </source>
</evidence>
<comment type="caution">
    <text evidence="1">The sequence shown here is derived from an EMBL/GenBank/DDBJ whole genome shotgun (WGS) entry which is preliminary data.</text>
</comment>
<organism evidence="1 2">
    <name type="scientific">Algoriphagus chordae</name>
    <dbReference type="NCBI Taxonomy" id="237019"/>
    <lineage>
        <taxon>Bacteria</taxon>
        <taxon>Pseudomonadati</taxon>
        <taxon>Bacteroidota</taxon>
        <taxon>Cytophagia</taxon>
        <taxon>Cytophagales</taxon>
        <taxon>Cyclobacteriaceae</taxon>
        <taxon>Algoriphagus</taxon>
    </lineage>
</organism>
<dbReference type="Pfam" id="PF04338">
    <property type="entry name" value="DUF481"/>
    <property type="match status" value="1"/>
</dbReference>